<dbReference type="PANTHER" id="PTHR33204:SF37">
    <property type="entry name" value="HTH-TYPE TRANSCRIPTIONAL REGULATOR YODB"/>
    <property type="match status" value="1"/>
</dbReference>
<accession>A0A7Y4L8Q1</accession>
<dbReference type="InterPro" id="IPR002577">
    <property type="entry name" value="HTH_HxlR"/>
</dbReference>
<protein>
    <submittedName>
        <fullName evidence="5">Helix-turn-helix transcriptional regulator</fullName>
    </submittedName>
</protein>
<dbReference type="Pfam" id="PF01638">
    <property type="entry name" value="HxlR"/>
    <property type="match status" value="1"/>
</dbReference>
<proteinExistence type="predicted"/>
<organism evidence="5 6">
    <name type="scientific">Pelistega europaea</name>
    <dbReference type="NCBI Taxonomy" id="106147"/>
    <lineage>
        <taxon>Bacteria</taxon>
        <taxon>Pseudomonadati</taxon>
        <taxon>Pseudomonadota</taxon>
        <taxon>Betaproteobacteria</taxon>
        <taxon>Burkholderiales</taxon>
        <taxon>Alcaligenaceae</taxon>
        <taxon>Pelistega</taxon>
    </lineage>
</organism>
<sequence>MRPGNVLAAQCPSRQILQRLSSRWGLLVLLVLKSGTKRFSEIRSAIEGISERMLTQTLQQLEADNMLTRKSYDTVPPHVEYTLTHFGEEAASRVANLVEWLEATLPEILASK</sequence>
<comment type="caution">
    <text evidence="5">The sequence shown here is derived from an EMBL/GenBank/DDBJ whole genome shotgun (WGS) entry which is preliminary data.</text>
</comment>
<dbReference type="EMBL" id="JABGBO010000002">
    <property type="protein sequence ID" value="NOL49039.1"/>
    <property type="molecule type" value="Genomic_DNA"/>
</dbReference>
<keyword evidence="2" id="KW-0238">DNA-binding</keyword>
<evidence type="ECO:0000313" key="5">
    <source>
        <dbReference type="EMBL" id="NOL49039.1"/>
    </source>
</evidence>
<evidence type="ECO:0000256" key="3">
    <source>
        <dbReference type="ARBA" id="ARBA00023163"/>
    </source>
</evidence>
<evidence type="ECO:0000313" key="6">
    <source>
        <dbReference type="Proteomes" id="UP000541421"/>
    </source>
</evidence>
<dbReference type="Gene3D" id="1.10.10.10">
    <property type="entry name" value="Winged helix-like DNA-binding domain superfamily/Winged helix DNA-binding domain"/>
    <property type="match status" value="1"/>
</dbReference>
<keyword evidence="1" id="KW-0805">Transcription regulation</keyword>
<dbReference type="SUPFAM" id="SSF46785">
    <property type="entry name" value="Winged helix' DNA-binding domain"/>
    <property type="match status" value="1"/>
</dbReference>
<keyword evidence="6" id="KW-1185">Reference proteome</keyword>
<feature type="domain" description="HTH hxlR-type" evidence="4">
    <location>
        <begin position="11"/>
        <end position="109"/>
    </location>
</feature>
<dbReference type="PROSITE" id="PS51118">
    <property type="entry name" value="HTH_HXLR"/>
    <property type="match status" value="1"/>
</dbReference>
<dbReference type="InterPro" id="IPR036388">
    <property type="entry name" value="WH-like_DNA-bd_sf"/>
</dbReference>
<keyword evidence="3" id="KW-0804">Transcription</keyword>
<gene>
    <name evidence="5" type="ORF">HKX40_02630</name>
</gene>
<evidence type="ECO:0000256" key="1">
    <source>
        <dbReference type="ARBA" id="ARBA00023015"/>
    </source>
</evidence>
<evidence type="ECO:0000259" key="4">
    <source>
        <dbReference type="PROSITE" id="PS51118"/>
    </source>
</evidence>
<name>A0A7Y4L8Q1_9BURK</name>
<dbReference type="GO" id="GO:0003677">
    <property type="term" value="F:DNA binding"/>
    <property type="evidence" value="ECO:0007669"/>
    <property type="project" value="UniProtKB-KW"/>
</dbReference>
<reference evidence="5 6" key="1">
    <citation type="submission" date="2020-05" db="EMBL/GenBank/DDBJ databases">
        <authorList>
            <person name="Niu N."/>
        </authorList>
    </citation>
    <scope>NUCLEOTIDE SEQUENCE [LARGE SCALE GENOMIC DNA]</scope>
    <source>
        <strain evidence="5 6">LMG10982</strain>
    </source>
</reference>
<evidence type="ECO:0000256" key="2">
    <source>
        <dbReference type="ARBA" id="ARBA00023125"/>
    </source>
</evidence>
<dbReference type="PANTHER" id="PTHR33204">
    <property type="entry name" value="TRANSCRIPTIONAL REGULATOR, MARR FAMILY"/>
    <property type="match status" value="1"/>
</dbReference>
<dbReference type="Proteomes" id="UP000541421">
    <property type="component" value="Unassembled WGS sequence"/>
</dbReference>
<dbReference type="InterPro" id="IPR036390">
    <property type="entry name" value="WH_DNA-bd_sf"/>
</dbReference>
<dbReference type="AlphaFoldDB" id="A0A7Y4L8Q1"/>